<dbReference type="SMART" id="SM00382">
    <property type="entry name" value="AAA"/>
    <property type="match status" value="1"/>
</dbReference>
<organism evidence="12 13">
    <name type="scientific">Eubacterium coprostanoligenes</name>
    <dbReference type="NCBI Taxonomy" id="290054"/>
    <lineage>
        <taxon>Bacteria</taxon>
        <taxon>Bacillati</taxon>
        <taxon>Bacillota</taxon>
        <taxon>Clostridia</taxon>
        <taxon>Eubacteriales</taxon>
        <taxon>Eubacteriaceae</taxon>
        <taxon>Eubacterium</taxon>
    </lineage>
</organism>
<sequence length="575" mass="63127">MKQLLPFLKNYKIQSVLAPLFKMLEAVFELIVPLVVASIINDGIREGNLKLVVSKALLLVLLAVVGMSAAITAQFFAAKAATGFATEVRHSLFEKIQSFSFNEIDRIGTSTLITRMTNDVNQAQSTVNMVLRLFLRSPFIVVGALVMALTIDAKISLIFLLVIVLLSVVVAVIMKCTVPMYKNVQNTLDSVTLMTRENLTGARVIRAFTEEDDEYNKFKEKNNLLAHFQRSVGRISALMNPITYIIINLGIVLLIYSGALKVESGTLNQGQVVALYNYMSQILVELVKFASLIVTITKGFASGGRIASILNVDNTLEHSDDTNCYDNHAVCFDNVSLTYKGAGEESLTDISFFADKGQTVGIIGSTGSGKSSLVSLIPHYYDATKGRVTVNGRDVKSVDKEELRSNIGFVMQKAVLFAGTVRDNIKWGKKDATDEEINEALRIAQVYDNVYEKDGLDTVIEQNGANLSGGQKQRLSIARAIVSKPEIIVLDDSASALDFATEKALREAILSLDYKPTLFIVSERTSSILSADKIIVLEDGQIVDVGTNEQLLKSCEVYREIYFSQFSEEEVAVGD</sequence>
<feature type="transmembrane region" description="Helical" evidence="9">
    <location>
        <begin position="157"/>
        <end position="178"/>
    </location>
</feature>
<dbReference type="InterPro" id="IPR011527">
    <property type="entry name" value="ABC1_TM_dom"/>
</dbReference>
<keyword evidence="5" id="KW-0547">Nucleotide-binding</keyword>
<evidence type="ECO:0000256" key="5">
    <source>
        <dbReference type="ARBA" id="ARBA00022741"/>
    </source>
</evidence>
<keyword evidence="13" id="KW-1185">Reference proteome</keyword>
<dbReference type="Gene3D" id="3.40.50.300">
    <property type="entry name" value="P-loop containing nucleotide triphosphate hydrolases"/>
    <property type="match status" value="1"/>
</dbReference>
<keyword evidence="3" id="KW-1003">Cell membrane</keyword>
<dbReference type="CDD" id="cd18548">
    <property type="entry name" value="ABC_6TM_Tm287_like"/>
    <property type="match status" value="1"/>
</dbReference>
<dbReference type="RefSeq" id="WP_078768983.1">
    <property type="nucleotide sequence ID" value="NZ_FUWW01000020.1"/>
</dbReference>
<dbReference type="InterPro" id="IPR036640">
    <property type="entry name" value="ABC1_TM_sf"/>
</dbReference>
<dbReference type="STRING" id="290054.SAMN02745114_01541"/>
<dbReference type="FunFam" id="3.40.50.300:FF:000221">
    <property type="entry name" value="Multidrug ABC transporter ATP-binding protein"/>
    <property type="match status" value="1"/>
</dbReference>
<dbReference type="Pfam" id="PF00664">
    <property type="entry name" value="ABC_membrane"/>
    <property type="match status" value="1"/>
</dbReference>
<evidence type="ECO:0000256" key="2">
    <source>
        <dbReference type="ARBA" id="ARBA00022448"/>
    </source>
</evidence>
<feature type="domain" description="ABC transporter" evidence="10">
    <location>
        <begin position="330"/>
        <end position="564"/>
    </location>
</feature>
<gene>
    <name evidence="12" type="ORF">SAMN02745114_01541</name>
</gene>
<dbReference type="PROSITE" id="PS00211">
    <property type="entry name" value="ABC_TRANSPORTER_1"/>
    <property type="match status" value="1"/>
</dbReference>
<dbReference type="AlphaFoldDB" id="A0A1T4NAU9"/>
<dbReference type="PROSITE" id="PS50893">
    <property type="entry name" value="ABC_TRANSPORTER_2"/>
    <property type="match status" value="1"/>
</dbReference>
<evidence type="ECO:0000256" key="1">
    <source>
        <dbReference type="ARBA" id="ARBA00004651"/>
    </source>
</evidence>
<feature type="domain" description="ABC transmembrane type-1" evidence="11">
    <location>
        <begin position="16"/>
        <end position="298"/>
    </location>
</feature>
<evidence type="ECO:0000313" key="13">
    <source>
        <dbReference type="Proteomes" id="UP000190657"/>
    </source>
</evidence>
<evidence type="ECO:0000256" key="6">
    <source>
        <dbReference type="ARBA" id="ARBA00022840"/>
    </source>
</evidence>
<dbReference type="GO" id="GO:0005524">
    <property type="term" value="F:ATP binding"/>
    <property type="evidence" value="ECO:0007669"/>
    <property type="project" value="UniProtKB-KW"/>
</dbReference>
<dbReference type="PANTHER" id="PTHR43394">
    <property type="entry name" value="ATP-DEPENDENT PERMEASE MDL1, MITOCHONDRIAL"/>
    <property type="match status" value="1"/>
</dbReference>
<dbReference type="GO" id="GO:0015421">
    <property type="term" value="F:ABC-type oligopeptide transporter activity"/>
    <property type="evidence" value="ECO:0007669"/>
    <property type="project" value="TreeGrafter"/>
</dbReference>
<dbReference type="InterPro" id="IPR017871">
    <property type="entry name" value="ABC_transporter-like_CS"/>
</dbReference>
<proteinExistence type="predicted"/>
<accession>A0A1T4NAU9</accession>
<dbReference type="GO" id="GO:0016887">
    <property type="term" value="F:ATP hydrolysis activity"/>
    <property type="evidence" value="ECO:0007669"/>
    <property type="project" value="InterPro"/>
</dbReference>
<dbReference type="EMBL" id="FUWW01000020">
    <property type="protein sequence ID" value="SJZ76382.1"/>
    <property type="molecule type" value="Genomic_DNA"/>
</dbReference>
<dbReference type="GO" id="GO:0005886">
    <property type="term" value="C:plasma membrane"/>
    <property type="evidence" value="ECO:0007669"/>
    <property type="project" value="UniProtKB-SubCell"/>
</dbReference>
<feature type="transmembrane region" description="Helical" evidence="9">
    <location>
        <begin position="20"/>
        <end position="40"/>
    </location>
</feature>
<feature type="transmembrane region" description="Helical" evidence="9">
    <location>
        <begin position="237"/>
        <end position="258"/>
    </location>
</feature>
<evidence type="ECO:0000256" key="9">
    <source>
        <dbReference type="SAM" id="Phobius"/>
    </source>
</evidence>
<dbReference type="InterPro" id="IPR039421">
    <property type="entry name" value="Type_1_exporter"/>
</dbReference>
<dbReference type="InterPro" id="IPR003439">
    <property type="entry name" value="ABC_transporter-like_ATP-bd"/>
</dbReference>
<keyword evidence="4 9" id="KW-0812">Transmembrane</keyword>
<dbReference type="PANTHER" id="PTHR43394:SF1">
    <property type="entry name" value="ATP-BINDING CASSETTE SUB-FAMILY B MEMBER 10, MITOCHONDRIAL"/>
    <property type="match status" value="1"/>
</dbReference>
<dbReference type="Gene3D" id="1.20.1560.10">
    <property type="entry name" value="ABC transporter type 1, transmembrane domain"/>
    <property type="match status" value="1"/>
</dbReference>
<dbReference type="SUPFAM" id="SSF52540">
    <property type="entry name" value="P-loop containing nucleoside triphosphate hydrolases"/>
    <property type="match status" value="1"/>
</dbReference>
<dbReference type="InterPro" id="IPR027417">
    <property type="entry name" value="P-loop_NTPase"/>
</dbReference>
<keyword evidence="8 9" id="KW-0472">Membrane</keyword>
<evidence type="ECO:0000259" key="11">
    <source>
        <dbReference type="PROSITE" id="PS50929"/>
    </source>
</evidence>
<dbReference type="Pfam" id="PF00005">
    <property type="entry name" value="ABC_tran"/>
    <property type="match status" value="1"/>
</dbReference>
<comment type="subcellular location">
    <subcellularLocation>
        <location evidence="1">Cell membrane</location>
        <topology evidence="1">Multi-pass membrane protein</topology>
    </subcellularLocation>
</comment>
<name>A0A1T4NAU9_9FIRM</name>
<protein>
    <submittedName>
        <fullName evidence="12">ABC-type multidrug transport system, ATPase and permease component</fullName>
    </submittedName>
</protein>
<evidence type="ECO:0000259" key="10">
    <source>
        <dbReference type="PROSITE" id="PS50893"/>
    </source>
</evidence>
<evidence type="ECO:0000256" key="7">
    <source>
        <dbReference type="ARBA" id="ARBA00022989"/>
    </source>
</evidence>
<dbReference type="InterPro" id="IPR003593">
    <property type="entry name" value="AAA+_ATPase"/>
</dbReference>
<dbReference type="Proteomes" id="UP000190657">
    <property type="component" value="Unassembled WGS sequence"/>
</dbReference>
<dbReference type="PROSITE" id="PS50929">
    <property type="entry name" value="ABC_TM1F"/>
    <property type="match status" value="1"/>
</dbReference>
<dbReference type="OrthoDB" id="9762778at2"/>
<dbReference type="SUPFAM" id="SSF90123">
    <property type="entry name" value="ABC transporter transmembrane region"/>
    <property type="match status" value="1"/>
</dbReference>
<evidence type="ECO:0000256" key="4">
    <source>
        <dbReference type="ARBA" id="ARBA00022692"/>
    </source>
</evidence>
<evidence type="ECO:0000313" key="12">
    <source>
        <dbReference type="EMBL" id="SJZ76382.1"/>
    </source>
</evidence>
<keyword evidence="7 9" id="KW-1133">Transmembrane helix</keyword>
<keyword evidence="2" id="KW-0813">Transport</keyword>
<evidence type="ECO:0000256" key="3">
    <source>
        <dbReference type="ARBA" id="ARBA00022475"/>
    </source>
</evidence>
<feature type="transmembrane region" description="Helical" evidence="9">
    <location>
        <begin position="133"/>
        <end position="151"/>
    </location>
</feature>
<evidence type="ECO:0000256" key="8">
    <source>
        <dbReference type="ARBA" id="ARBA00023136"/>
    </source>
</evidence>
<reference evidence="12 13" key="1">
    <citation type="submission" date="2017-02" db="EMBL/GenBank/DDBJ databases">
        <authorList>
            <person name="Peterson S.W."/>
        </authorList>
    </citation>
    <scope>NUCLEOTIDE SEQUENCE [LARGE SCALE GENOMIC DNA]</scope>
    <source>
        <strain evidence="12 13">ATCC 51222</strain>
    </source>
</reference>
<keyword evidence="6" id="KW-0067">ATP-binding</keyword>
<feature type="transmembrane region" description="Helical" evidence="9">
    <location>
        <begin position="52"/>
        <end position="77"/>
    </location>
</feature>